<sequence>MCFSFASIPGDFLFLGFWFHVKFWNLGVAVALLPGMLESNEEGVIWNEKHGFLTFVSLNEEVDIYIL</sequence>
<name>A0AAU9PR53_9ASTR</name>
<feature type="transmembrane region" description="Helical" evidence="1">
    <location>
        <begin position="12"/>
        <end position="33"/>
    </location>
</feature>
<evidence type="ECO:0000313" key="3">
    <source>
        <dbReference type="Proteomes" id="UP001157418"/>
    </source>
</evidence>
<dbReference type="EMBL" id="CAKMRJ010005745">
    <property type="protein sequence ID" value="CAH1452770.1"/>
    <property type="molecule type" value="Genomic_DNA"/>
</dbReference>
<reference evidence="2 3" key="1">
    <citation type="submission" date="2022-01" db="EMBL/GenBank/DDBJ databases">
        <authorList>
            <person name="Xiong W."/>
            <person name="Schranz E."/>
        </authorList>
    </citation>
    <scope>NUCLEOTIDE SEQUENCE [LARGE SCALE GENOMIC DNA]</scope>
</reference>
<dbReference type="AlphaFoldDB" id="A0AAU9PR53"/>
<keyword evidence="1" id="KW-0472">Membrane</keyword>
<organism evidence="2 3">
    <name type="scientific">Lactuca virosa</name>
    <dbReference type="NCBI Taxonomy" id="75947"/>
    <lineage>
        <taxon>Eukaryota</taxon>
        <taxon>Viridiplantae</taxon>
        <taxon>Streptophyta</taxon>
        <taxon>Embryophyta</taxon>
        <taxon>Tracheophyta</taxon>
        <taxon>Spermatophyta</taxon>
        <taxon>Magnoliopsida</taxon>
        <taxon>eudicotyledons</taxon>
        <taxon>Gunneridae</taxon>
        <taxon>Pentapetalae</taxon>
        <taxon>asterids</taxon>
        <taxon>campanulids</taxon>
        <taxon>Asterales</taxon>
        <taxon>Asteraceae</taxon>
        <taxon>Cichorioideae</taxon>
        <taxon>Cichorieae</taxon>
        <taxon>Lactucinae</taxon>
        <taxon>Lactuca</taxon>
    </lineage>
</organism>
<gene>
    <name evidence="2" type="ORF">LVIROSA_LOCUS38058</name>
</gene>
<comment type="caution">
    <text evidence="2">The sequence shown here is derived from an EMBL/GenBank/DDBJ whole genome shotgun (WGS) entry which is preliminary data.</text>
</comment>
<keyword evidence="3" id="KW-1185">Reference proteome</keyword>
<keyword evidence="1" id="KW-0812">Transmembrane</keyword>
<accession>A0AAU9PR53</accession>
<evidence type="ECO:0000313" key="2">
    <source>
        <dbReference type="EMBL" id="CAH1452770.1"/>
    </source>
</evidence>
<protein>
    <submittedName>
        <fullName evidence="2">Uncharacterized protein</fullName>
    </submittedName>
</protein>
<evidence type="ECO:0000256" key="1">
    <source>
        <dbReference type="SAM" id="Phobius"/>
    </source>
</evidence>
<keyword evidence="1" id="KW-1133">Transmembrane helix</keyword>
<dbReference type="Proteomes" id="UP001157418">
    <property type="component" value="Unassembled WGS sequence"/>
</dbReference>
<proteinExistence type="predicted"/>